<dbReference type="Pfam" id="PF13561">
    <property type="entry name" value="adh_short_C2"/>
    <property type="match status" value="1"/>
</dbReference>
<dbReference type="PANTHER" id="PTHR42879:SF2">
    <property type="entry name" value="3-OXOACYL-[ACYL-CARRIER-PROTEIN] REDUCTASE FABG"/>
    <property type="match status" value="1"/>
</dbReference>
<dbReference type="OrthoDB" id="5363038at2"/>
<dbReference type="EMBL" id="RAWM01000053">
    <property type="protein sequence ID" value="RKH67178.1"/>
    <property type="molecule type" value="Genomic_DNA"/>
</dbReference>
<dbReference type="FunFam" id="3.40.50.720:FF:000374">
    <property type="entry name" value="3-oxoacyl-(Acyl-carrier-protein) reductase"/>
    <property type="match status" value="1"/>
</dbReference>
<dbReference type="Proteomes" id="UP000282656">
    <property type="component" value="Unassembled WGS sequence"/>
</dbReference>
<keyword evidence="2" id="KW-0521">NADP</keyword>
<comment type="similarity">
    <text evidence="1">Belongs to the short-chain dehydrogenases/reductases (SDR) family.</text>
</comment>
<dbReference type="InterPro" id="IPR057326">
    <property type="entry name" value="KR_dom"/>
</dbReference>
<dbReference type="GO" id="GO:0016491">
    <property type="term" value="F:oxidoreductase activity"/>
    <property type="evidence" value="ECO:0007669"/>
    <property type="project" value="UniProtKB-KW"/>
</dbReference>
<comment type="caution">
    <text evidence="5">The sequence shown here is derived from an EMBL/GenBank/DDBJ whole genome shotgun (WGS) entry which is preliminary data.</text>
</comment>
<feature type="domain" description="Ketoreductase" evidence="4">
    <location>
        <begin position="7"/>
        <end position="196"/>
    </location>
</feature>
<name>A0A3A8QGT8_9BACT</name>
<dbReference type="Gene3D" id="3.40.50.720">
    <property type="entry name" value="NAD(P)-binding Rossmann-like Domain"/>
    <property type="match status" value="1"/>
</dbReference>
<gene>
    <name evidence="5" type="ORF">D7X96_20175</name>
</gene>
<sequence length="255" mass="27654">MMADTHRIALITGGSRGLGRNSALKLARAGVGVVLTFHSKQAEAEAVVAEIERMGQKAVALRLDTSKPAGFEDFAARLREALRQKWDRTTFDFLVNNAGTEHWSPVAQTEEAAIDAMFHIHFKGVYLLTQRLLPLLEDGGRVINFSTGLARFTFPGYAAYASMKAAIEAFTRYLAKELGPRRIACNTVAPGPVETDFTKGAFEHNPGLRGMLSEQTALGRVGVPDDIGGVVAFLCSEDGRWITGQRLEASGGLFL</sequence>
<dbReference type="InterPro" id="IPR036291">
    <property type="entry name" value="NAD(P)-bd_dom_sf"/>
</dbReference>
<protein>
    <submittedName>
        <fullName evidence="5">SDR family oxidoreductase</fullName>
    </submittedName>
</protein>
<evidence type="ECO:0000313" key="6">
    <source>
        <dbReference type="Proteomes" id="UP000282656"/>
    </source>
</evidence>
<accession>A0A3A8QGT8</accession>
<evidence type="ECO:0000256" key="1">
    <source>
        <dbReference type="ARBA" id="ARBA00006484"/>
    </source>
</evidence>
<keyword evidence="3" id="KW-0560">Oxidoreductase</keyword>
<organism evidence="5 6">
    <name type="scientific">Corallococcus interemptor</name>
    <dbReference type="NCBI Taxonomy" id="2316720"/>
    <lineage>
        <taxon>Bacteria</taxon>
        <taxon>Pseudomonadati</taxon>
        <taxon>Myxococcota</taxon>
        <taxon>Myxococcia</taxon>
        <taxon>Myxococcales</taxon>
        <taxon>Cystobacterineae</taxon>
        <taxon>Myxococcaceae</taxon>
        <taxon>Corallococcus</taxon>
    </lineage>
</organism>
<dbReference type="AlphaFoldDB" id="A0A3A8QGT8"/>
<evidence type="ECO:0000256" key="3">
    <source>
        <dbReference type="ARBA" id="ARBA00023002"/>
    </source>
</evidence>
<dbReference type="InterPro" id="IPR002347">
    <property type="entry name" value="SDR_fam"/>
</dbReference>
<dbReference type="SUPFAM" id="SSF51735">
    <property type="entry name" value="NAD(P)-binding Rossmann-fold domains"/>
    <property type="match status" value="1"/>
</dbReference>
<dbReference type="PANTHER" id="PTHR42879">
    <property type="entry name" value="3-OXOACYL-(ACYL-CARRIER-PROTEIN) REDUCTASE"/>
    <property type="match status" value="1"/>
</dbReference>
<dbReference type="PRINTS" id="PR00081">
    <property type="entry name" value="GDHRDH"/>
</dbReference>
<proteinExistence type="inferred from homology"/>
<dbReference type="InterPro" id="IPR050259">
    <property type="entry name" value="SDR"/>
</dbReference>
<dbReference type="SMART" id="SM00822">
    <property type="entry name" value="PKS_KR"/>
    <property type="match status" value="1"/>
</dbReference>
<evidence type="ECO:0000313" key="5">
    <source>
        <dbReference type="EMBL" id="RKH67178.1"/>
    </source>
</evidence>
<keyword evidence="6" id="KW-1185">Reference proteome</keyword>
<evidence type="ECO:0000256" key="2">
    <source>
        <dbReference type="ARBA" id="ARBA00022857"/>
    </source>
</evidence>
<evidence type="ECO:0000259" key="4">
    <source>
        <dbReference type="SMART" id="SM00822"/>
    </source>
</evidence>
<reference evidence="6" key="1">
    <citation type="submission" date="2018-09" db="EMBL/GenBank/DDBJ databases">
        <authorList>
            <person name="Livingstone P.G."/>
            <person name="Whitworth D.E."/>
        </authorList>
    </citation>
    <scope>NUCLEOTIDE SEQUENCE [LARGE SCALE GENOMIC DNA]</scope>
    <source>
        <strain evidence="6">AB047A</strain>
    </source>
</reference>
<dbReference type="PRINTS" id="PR00080">
    <property type="entry name" value="SDRFAMILY"/>
</dbReference>